<organism evidence="8 9">
    <name type="scientific">candidate division CSSED10-310 bacterium</name>
    <dbReference type="NCBI Taxonomy" id="2855610"/>
    <lineage>
        <taxon>Bacteria</taxon>
        <taxon>Bacteria division CSSED10-310</taxon>
    </lineage>
</organism>
<dbReference type="Proteomes" id="UP001594351">
    <property type="component" value="Unassembled WGS sequence"/>
</dbReference>
<keyword evidence="3" id="KW-0479">Metal-binding</keyword>
<gene>
    <name evidence="8" type="ORF">ACFL27_12240</name>
</gene>
<dbReference type="InterPro" id="IPR017900">
    <property type="entry name" value="4Fe4S_Fe_S_CS"/>
</dbReference>
<keyword evidence="5" id="KW-0408">Iron</keyword>
<evidence type="ECO:0000259" key="7">
    <source>
        <dbReference type="PROSITE" id="PS51379"/>
    </source>
</evidence>
<evidence type="ECO:0000256" key="5">
    <source>
        <dbReference type="ARBA" id="ARBA00023004"/>
    </source>
</evidence>
<name>A0ABV6YXN5_UNCC1</name>
<dbReference type="EMBL" id="JBHPBY010000137">
    <property type="protein sequence ID" value="MFC1850955.1"/>
    <property type="molecule type" value="Genomic_DNA"/>
</dbReference>
<dbReference type="Gene3D" id="1.10.1060.10">
    <property type="entry name" value="Alpha-helical ferredoxin"/>
    <property type="match status" value="1"/>
</dbReference>
<evidence type="ECO:0000313" key="8">
    <source>
        <dbReference type="EMBL" id="MFC1850955.1"/>
    </source>
</evidence>
<keyword evidence="4" id="KW-0249">Electron transport</keyword>
<dbReference type="InterPro" id="IPR009051">
    <property type="entry name" value="Helical_ferredxn"/>
</dbReference>
<dbReference type="PANTHER" id="PTHR43551:SF1">
    <property type="entry name" value="HETERODISULFIDE REDUCTASE"/>
    <property type="match status" value="1"/>
</dbReference>
<dbReference type="PANTHER" id="PTHR43551">
    <property type="entry name" value="FUMARATE REDUCTASE IRON-SULFUR SUBUNIT"/>
    <property type="match status" value="1"/>
</dbReference>
<protein>
    <submittedName>
        <fullName evidence="8">(Fe-S)-binding protein</fullName>
    </submittedName>
</protein>
<evidence type="ECO:0000313" key="9">
    <source>
        <dbReference type="Proteomes" id="UP001594351"/>
    </source>
</evidence>
<dbReference type="Pfam" id="PF13183">
    <property type="entry name" value="Fer4_8"/>
    <property type="match status" value="1"/>
</dbReference>
<dbReference type="InterPro" id="IPR017896">
    <property type="entry name" value="4Fe4S_Fe-S-bd"/>
</dbReference>
<dbReference type="Pfam" id="PF02754">
    <property type="entry name" value="CCG"/>
    <property type="match status" value="1"/>
</dbReference>
<proteinExistence type="predicted"/>
<keyword evidence="1" id="KW-0813">Transport</keyword>
<feature type="domain" description="4Fe-4S ferredoxin-type" evidence="7">
    <location>
        <begin position="98"/>
        <end position="127"/>
    </location>
</feature>
<evidence type="ECO:0000256" key="2">
    <source>
        <dbReference type="ARBA" id="ARBA00022485"/>
    </source>
</evidence>
<reference evidence="8 9" key="1">
    <citation type="submission" date="2024-09" db="EMBL/GenBank/DDBJ databases">
        <title>Laminarin stimulates single cell rates of sulfate reduction while oxygen inhibits transcriptomic activity in coastal marine sediment.</title>
        <authorList>
            <person name="Lindsay M."/>
            <person name="Orcutt B."/>
            <person name="Emerson D."/>
            <person name="Stepanauskas R."/>
            <person name="D'Angelo T."/>
        </authorList>
    </citation>
    <scope>NUCLEOTIDE SEQUENCE [LARGE SCALE GENOMIC DNA]</scope>
    <source>
        <strain evidence="8">SAG AM-311-K15</strain>
    </source>
</reference>
<comment type="caution">
    <text evidence="8">The sequence shown here is derived from an EMBL/GenBank/DDBJ whole genome shotgun (WGS) entry which is preliminary data.</text>
</comment>
<keyword evidence="2" id="KW-0004">4Fe-4S</keyword>
<keyword evidence="9" id="KW-1185">Reference proteome</keyword>
<evidence type="ECO:0000256" key="1">
    <source>
        <dbReference type="ARBA" id="ARBA00022448"/>
    </source>
</evidence>
<sequence>MTSKVKIADIGKKEGQLTELDLQKSIPLPPPYDKFEDQPKIPAIKEETKQNLVCNLDGVIALAIPQPKSKEEEQEYVEKFVSGLHKMLSKENNWTFLQPLLLSLEYCAKCQTCSEACPVFTASGENEIYRPTYRSEVWRRLVKKYARPGNKLLKKLKYGDIDLNWNTITRLYELSYRCTMCRRCAQTCPMGVDNGLITHELRKLFSQELGWAPRELHESGTVLQLKVGSSTGMNPLVVKDNMEFVEEDFEELTGLDVKIPWDKEEADILLIHNAGEIMAWPENPAAFAIILNAAGISWTLSSEEPSYDGVNYGLFYDDFQLARIALKHAATAKKLKVKKIVMGECGHQHKAMMTISDRILLGDMNIHKESCLPLLEEIVFSGKIKFDPQKNNFPVTLHDPCNITRNLGIIEPQRRIMKYLCPQFREMTPHGVDNYCCGGGSGFAIMSGNNFAEWRTAISGRRKFKQILDAFSDCLDPEINKYVCAPCSNCKGQMRDILEHYGATEKSSIIYGGLVELIVNAMVDTKESFIEWE</sequence>
<keyword evidence="6" id="KW-0411">Iron-sulfur</keyword>
<dbReference type="InterPro" id="IPR004017">
    <property type="entry name" value="Cys_rich_dom"/>
</dbReference>
<evidence type="ECO:0000256" key="4">
    <source>
        <dbReference type="ARBA" id="ARBA00022982"/>
    </source>
</evidence>
<accession>A0ABV6YXN5</accession>
<dbReference type="SUPFAM" id="SSF46548">
    <property type="entry name" value="alpha-helical ferredoxin"/>
    <property type="match status" value="1"/>
</dbReference>
<evidence type="ECO:0000256" key="6">
    <source>
        <dbReference type="ARBA" id="ARBA00023014"/>
    </source>
</evidence>
<dbReference type="PROSITE" id="PS51379">
    <property type="entry name" value="4FE4S_FER_2"/>
    <property type="match status" value="1"/>
</dbReference>
<dbReference type="PROSITE" id="PS00198">
    <property type="entry name" value="4FE4S_FER_1"/>
    <property type="match status" value="2"/>
</dbReference>
<evidence type="ECO:0000256" key="3">
    <source>
        <dbReference type="ARBA" id="ARBA00022723"/>
    </source>
</evidence>